<proteinExistence type="predicted"/>
<dbReference type="AlphaFoldDB" id="A0A8T0IC31"/>
<name>A0A8T0IC31_CERPU</name>
<reference evidence="1" key="1">
    <citation type="submission" date="2020-06" db="EMBL/GenBank/DDBJ databases">
        <title>WGS assembly of Ceratodon purpureus strain R40.</title>
        <authorList>
            <person name="Carey S.B."/>
            <person name="Jenkins J."/>
            <person name="Shu S."/>
            <person name="Lovell J.T."/>
            <person name="Sreedasyam A."/>
            <person name="Maumus F."/>
            <person name="Tiley G.P."/>
            <person name="Fernandez-Pozo N."/>
            <person name="Barry K."/>
            <person name="Chen C."/>
            <person name="Wang M."/>
            <person name="Lipzen A."/>
            <person name="Daum C."/>
            <person name="Saski C.A."/>
            <person name="Payton A.C."/>
            <person name="Mcbreen J.C."/>
            <person name="Conrad R.E."/>
            <person name="Kollar L.M."/>
            <person name="Olsson S."/>
            <person name="Huttunen S."/>
            <person name="Landis J.B."/>
            <person name="Wickett N.J."/>
            <person name="Johnson M.G."/>
            <person name="Rensing S.A."/>
            <person name="Grimwood J."/>
            <person name="Schmutz J."/>
            <person name="Mcdaniel S.F."/>
        </authorList>
    </citation>
    <scope>NUCLEOTIDE SEQUENCE</scope>
    <source>
        <strain evidence="1">R40</strain>
    </source>
</reference>
<comment type="caution">
    <text evidence="1">The sequence shown here is derived from an EMBL/GenBank/DDBJ whole genome shotgun (WGS) entry which is preliminary data.</text>
</comment>
<dbReference type="Proteomes" id="UP000822688">
    <property type="component" value="Chromosome 4"/>
</dbReference>
<sequence>MEAVPGKHQMYCHQILLSLATDSTVTLIEDRLFVLHKAQADWKEDDHVFMIELGTHLLNCTQQ</sequence>
<organism evidence="1 2">
    <name type="scientific">Ceratodon purpureus</name>
    <name type="common">Fire moss</name>
    <name type="synonym">Dicranum purpureum</name>
    <dbReference type="NCBI Taxonomy" id="3225"/>
    <lineage>
        <taxon>Eukaryota</taxon>
        <taxon>Viridiplantae</taxon>
        <taxon>Streptophyta</taxon>
        <taxon>Embryophyta</taxon>
        <taxon>Bryophyta</taxon>
        <taxon>Bryophytina</taxon>
        <taxon>Bryopsida</taxon>
        <taxon>Dicranidae</taxon>
        <taxon>Pseudoditrichales</taxon>
        <taxon>Ditrichaceae</taxon>
        <taxon>Ceratodon</taxon>
    </lineage>
</organism>
<gene>
    <name evidence="1" type="ORF">KC19_4G139700</name>
</gene>
<accession>A0A8T0IC31</accession>
<evidence type="ECO:0000313" key="2">
    <source>
        <dbReference type="Proteomes" id="UP000822688"/>
    </source>
</evidence>
<protein>
    <submittedName>
        <fullName evidence="1">Uncharacterized protein</fullName>
    </submittedName>
</protein>
<dbReference type="EMBL" id="CM026424">
    <property type="protein sequence ID" value="KAG0579978.1"/>
    <property type="molecule type" value="Genomic_DNA"/>
</dbReference>
<keyword evidence="2" id="KW-1185">Reference proteome</keyword>
<evidence type="ECO:0000313" key="1">
    <source>
        <dbReference type="EMBL" id="KAG0579978.1"/>
    </source>
</evidence>